<reference evidence="1 2" key="1">
    <citation type="submission" date="2016-11" db="EMBL/GenBank/DDBJ databases">
        <authorList>
            <person name="Jaros S."/>
            <person name="Januszkiewicz K."/>
            <person name="Wedrychowicz H."/>
        </authorList>
    </citation>
    <scope>NUCLEOTIDE SEQUENCE [LARGE SCALE GENOMIC DNA]</scope>
    <source>
        <strain evidence="1 2">DSM 24574</strain>
    </source>
</reference>
<name>A0A1M5LN45_9BACT</name>
<dbReference type="Gene3D" id="3.40.50.2000">
    <property type="entry name" value="Glycogen Phosphorylase B"/>
    <property type="match status" value="1"/>
</dbReference>
<sequence length="403" mass="46675">MDNFTFPTDSHIHTDIVCFAEHGWNFTSDRPQHLLKRFAKGFRVFYIELPVFHADADRYDITLTEDHVIVVTPNLQGEPAQNDATTRWRELLIRLFNEERIDSYIFWYYSVQALKVSTHFTPDLVIYDCMDRPSETEEMRESEHELLEFADVVFTSGQRVFEATRKLHENTYLFPNSIDKDHFASARTFKYDPPDQASIGRPRFGYFGEIDQRIDFDLLVTVSKKRPHWHFILVGAVVNVSSSQLPNYRNFHYLGAKRYEELPQYIGGWNIAMIPFAHNEYTRFINPTKTAEYLAAGKPVISSPITDVIRPYGISGLVSIAGTANEFIKVAEELLAADEETKSTLMYKVDHYLAGQSWDKTWGEMMGLIATLLSKKALQGPKHLQEAWMQSESVLVEERHFEH</sequence>
<dbReference type="AlphaFoldDB" id="A0A1M5LN45"/>
<dbReference type="Pfam" id="PF13692">
    <property type="entry name" value="Glyco_trans_1_4"/>
    <property type="match status" value="1"/>
</dbReference>
<dbReference type="STRING" id="947013.SAMN04488109_1291"/>
<dbReference type="SUPFAM" id="SSF53756">
    <property type="entry name" value="UDP-Glycosyltransferase/glycogen phosphorylase"/>
    <property type="match status" value="1"/>
</dbReference>
<dbReference type="Proteomes" id="UP000184212">
    <property type="component" value="Unassembled WGS sequence"/>
</dbReference>
<accession>A0A1M5LN45</accession>
<proteinExistence type="predicted"/>
<dbReference type="OrthoDB" id="9816564at2"/>
<evidence type="ECO:0000313" key="2">
    <source>
        <dbReference type="Proteomes" id="UP000184212"/>
    </source>
</evidence>
<organism evidence="1 2">
    <name type="scientific">Chryseolinea serpens</name>
    <dbReference type="NCBI Taxonomy" id="947013"/>
    <lineage>
        <taxon>Bacteria</taxon>
        <taxon>Pseudomonadati</taxon>
        <taxon>Bacteroidota</taxon>
        <taxon>Cytophagia</taxon>
        <taxon>Cytophagales</taxon>
        <taxon>Fulvivirgaceae</taxon>
        <taxon>Chryseolinea</taxon>
    </lineage>
</organism>
<evidence type="ECO:0000313" key="1">
    <source>
        <dbReference type="EMBL" id="SHG66079.1"/>
    </source>
</evidence>
<dbReference type="EMBL" id="FQWQ01000001">
    <property type="protein sequence ID" value="SHG66079.1"/>
    <property type="molecule type" value="Genomic_DNA"/>
</dbReference>
<dbReference type="RefSeq" id="WP_073132065.1">
    <property type="nucleotide sequence ID" value="NZ_FQWQ01000001.1"/>
</dbReference>
<protein>
    <submittedName>
        <fullName evidence="1">Glycosyl transferases group 1</fullName>
    </submittedName>
</protein>
<gene>
    <name evidence="1" type="ORF">SAMN04488109_1291</name>
</gene>
<keyword evidence="1" id="KW-0808">Transferase</keyword>
<dbReference type="GO" id="GO:0016740">
    <property type="term" value="F:transferase activity"/>
    <property type="evidence" value="ECO:0007669"/>
    <property type="project" value="UniProtKB-KW"/>
</dbReference>
<keyword evidence="2" id="KW-1185">Reference proteome</keyword>